<evidence type="ECO:0000256" key="1">
    <source>
        <dbReference type="SAM" id="MobiDB-lite"/>
    </source>
</evidence>
<dbReference type="PROSITE" id="PS50053">
    <property type="entry name" value="UBIQUITIN_2"/>
    <property type="match status" value="1"/>
</dbReference>
<evidence type="ECO:0000259" key="2">
    <source>
        <dbReference type="PROSITE" id="PS50053"/>
    </source>
</evidence>
<accession>A0A7S4SWF3</accession>
<feature type="region of interest" description="Disordered" evidence="1">
    <location>
        <begin position="102"/>
        <end position="121"/>
    </location>
</feature>
<feature type="compositionally biased region" description="Polar residues" evidence="1">
    <location>
        <begin position="59"/>
        <end position="85"/>
    </location>
</feature>
<dbReference type="AlphaFoldDB" id="A0A7S4SWF3"/>
<feature type="region of interest" description="Disordered" evidence="1">
    <location>
        <begin position="1"/>
        <end position="34"/>
    </location>
</feature>
<proteinExistence type="predicted"/>
<dbReference type="CDD" id="cd17039">
    <property type="entry name" value="Ubl_ubiquitin_like"/>
    <property type="match status" value="1"/>
</dbReference>
<dbReference type="EMBL" id="HBNR01081152">
    <property type="protein sequence ID" value="CAE4658246.1"/>
    <property type="molecule type" value="Transcribed_RNA"/>
</dbReference>
<dbReference type="InterPro" id="IPR000626">
    <property type="entry name" value="Ubiquitin-like_dom"/>
</dbReference>
<feature type="compositionally biased region" description="Basic and acidic residues" evidence="1">
    <location>
        <begin position="1"/>
        <end position="20"/>
    </location>
</feature>
<gene>
    <name evidence="3" type="ORF">AMON00008_LOCUS58019</name>
</gene>
<protein>
    <recommendedName>
        <fullName evidence="2">Ubiquitin-like domain-containing protein</fullName>
    </recommendedName>
</protein>
<feature type="domain" description="Ubiquitin-like" evidence="2">
    <location>
        <begin position="166"/>
        <end position="251"/>
    </location>
</feature>
<organism evidence="3">
    <name type="scientific">Alexandrium monilatum</name>
    <dbReference type="NCBI Taxonomy" id="311494"/>
    <lineage>
        <taxon>Eukaryota</taxon>
        <taxon>Sar</taxon>
        <taxon>Alveolata</taxon>
        <taxon>Dinophyceae</taxon>
        <taxon>Gonyaulacales</taxon>
        <taxon>Pyrocystaceae</taxon>
        <taxon>Alexandrium</taxon>
    </lineage>
</organism>
<name>A0A7S4SWF3_9DINO</name>
<evidence type="ECO:0000313" key="3">
    <source>
        <dbReference type="EMBL" id="CAE4658246.1"/>
    </source>
</evidence>
<feature type="region of interest" description="Disordered" evidence="1">
    <location>
        <begin position="56"/>
        <end position="87"/>
    </location>
</feature>
<sequence>MQEEELAHLRKQLETDDGHLPAHMRRRDKGRKRVEDCLGKASELLDQTAMSVASAALPSPNSTLQSSMGAASPPSTACAKTSSPTRHPAADTALMEDLHRQVSFESSPASARRRSSPTRSILRASTADTMAIKEVGRTASPSSTARPATCGGTGNGWRDLRDNCQLRLTVKVMPGCHIRAVGQVAVQVGAGDTPEEVKQRLVDAGAAWGPPDEQVADAALSARLLYRGMTLANDISLQAQGVIDGSMLRLLPAMGRNRLRTLCDGRTWHHSHAAAAGPGRTLLPGGSSSARGLLMNPGTRPWMPHEPPGPRELVEDPHTVKALIEAQTHHRSLYTSSAKQAAP</sequence>
<reference evidence="3" key="1">
    <citation type="submission" date="2021-01" db="EMBL/GenBank/DDBJ databases">
        <authorList>
            <person name="Corre E."/>
            <person name="Pelletier E."/>
            <person name="Niang G."/>
            <person name="Scheremetjew M."/>
            <person name="Finn R."/>
            <person name="Kale V."/>
            <person name="Holt S."/>
            <person name="Cochrane G."/>
            <person name="Meng A."/>
            <person name="Brown T."/>
            <person name="Cohen L."/>
        </authorList>
    </citation>
    <scope>NUCLEOTIDE SEQUENCE</scope>
    <source>
        <strain evidence="3">CCMP3105</strain>
    </source>
</reference>
<feature type="compositionally biased region" description="Basic residues" evidence="1">
    <location>
        <begin position="22"/>
        <end position="32"/>
    </location>
</feature>